<proteinExistence type="predicted"/>
<dbReference type="Proteomes" id="UP000314294">
    <property type="component" value="Unassembled WGS sequence"/>
</dbReference>
<dbReference type="AlphaFoldDB" id="A0A4Z2FBU5"/>
<evidence type="ECO:0000313" key="3">
    <source>
        <dbReference type="Proteomes" id="UP000314294"/>
    </source>
</evidence>
<organism evidence="2 3">
    <name type="scientific">Liparis tanakae</name>
    <name type="common">Tanaka's snailfish</name>
    <dbReference type="NCBI Taxonomy" id="230148"/>
    <lineage>
        <taxon>Eukaryota</taxon>
        <taxon>Metazoa</taxon>
        <taxon>Chordata</taxon>
        <taxon>Craniata</taxon>
        <taxon>Vertebrata</taxon>
        <taxon>Euteleostomi</taxon>
        <taxon>Actinopterygii</taxon>
        <taxon>Neopterygii</taxon>
        <taxon>Teleostei</taxon>
        <taxon>Neoteleostei</taxon>
        <taxon>Acanthomorphata</taxon>
        <taxon>Eupercaria</taxon>
        <taxon>Perciformes</taxon>
        <taxon>Cottioidei</taxon>
        <taxon>Cottales</taxon>
        <taxon>Liparidae</taxon>
        <taxon>Liparis</taxon>
    </lineage>
</organism>
<dbReference type="EMBL" id="SRLO01001352">
    <property type="protein sequence ID" value="TNN38659.1"/>
    <property type="molecule type" value="Genomic_DNA"/>
</dbReference>
<name>A0A4Z2FBU5_9TELE</name>
<keyword evidence="3" id="KW-1185">Reference proteome</keyword>
<accession>A0A4Z2FBU5</accession>
<feature type="region of interest" description="Disordered" evidence="1">
    <location>
        <begin position="94"/>
        <end position="134"/>
    </location>
</feature>
<protein>
    <submittedName>
        <fullName evidence="2">Uncharacterized protein</fullName>
    </submittedName>
</protein>
<sequence length="134" mass="15055">MSLHCSCASSRAQMRNEPPILRWSEYVSSGGGVSRCLSITGMRLWILCVVDWEPNSKPSAEAKASPRIITASTRTHPVRLRVVEEVGPVGVGLHESELKQLPEAQQQDVVADLEEEEEEEDDEEQEQQQRIIKM</sequence>
<evidence type="ECO:0000256" key="1">
    <source>
        <dbReference type="SAM" id="MobiDB-lite"/>
    </source>
</evidence>
<gene>
    <name evidence="2" type="ORF">EYF80_051176</name>
</gene>
<evidence type="ECO:0000313" key="2">
    <source>
        <dbReference type="EMBL" id="TNN38659.1"/>
    </source>
</evidence>
<comment type="caution">
    <text evidence="2">The sequence shown here is derived from an EMBL/GenBank/DDBJ whole genome shotgun (WGS) entry which is preliminary data.</text>
</comment>
<reference evidence="2 3" key="1">
    <citation type="submission" date="2019-03" db="EMBL/GenBank/DDBJ databases">
        <title>First draft genome of Liparis tanakae, snailfish: a comprehensive survey of snailfish specific genes.</title>
        <authorList>
            <person name="Kim W."/>
            <person name="Song I."/>
            <person name="Jeong J.-H."/>
            <person name="Kim D."/>
            <person name="Kim S."/>
            <person name="Ryu S."/>
            <person name="Song J.Y."/>
            <person name="Lee S.K."/>
        </authorList>
    </citation>
    <scope>NUCLEOTIDE SEQUENCE [LARGE SCALE GENOMIC DNA]</scope>
    <source>
        <tissue evidence="2">Muscle</tissue>
    </source>
</reference>
<feature type="compositionally biased region" description="Acidic residues" evidence="1">
    <location>
        <begin position="111"/>
        <end position="126"/>
    </location>
</feature>